<gene>
    <name evidence="2" type="ORF">LVIROSA_LOCUS18859</name>
</gene>
<dbReference type="Proteomes" id="UP001157418">
    <property type="component" value="Unassembled WGS sequence"/>
</dbReference>
<evidence type="ECO:0000256" key="1">
    <source>
        <dbReference type="SAM" id="MobiDB-lite"/>
    </source>
</evidence>
<keyword evidence="3" id="KW-1185">Reference proteome</keyword>
<sequence length="112" mass="12582">MISFYHKKTLPSTGKAKVNEQEAQTERITTSTSKELKPLERNEDAPKRCYKFKKGHLAKDCKEHSDGVGNGRNGENETLSEAEKIAMEEDDIKEIGESAMLLLINDTILCII</sequence>
<evidence type="ECO:0000313" key="3">
    <source>
        <dbReference type="Proteomes" id="UP001157418"/>
    </source>
</evidence>
<proteinExistence type="predicted"/>
<dbReference type="AlphaFoldDB" id="A0AAU9N013"/>
<dbReference type="EMBL" id="CAKMRJ010003334">
    <property type="protein sequence ID" value="CAH1432192.1"/>
    <property type="molecule type" value="Genomic_DNA"/>
</dbReference>
<evidence type="ECO:0000313" key="2">
    <source>
        <dbReference type="EMBL" id="CAH1432192.1"/>
    </source>
</evidence>
<comment type="caution">
    <text evidence="2">The sequence shown here is derived from an EMBL/GenBank/DDBJ whole genome shotgun (WGS) entry which is preliminary data.</text>
</comment>
<accession>A0AAU9N013</accession>
<reference evidence="2 3" key="1">
    <citation type="submission" date="2022-01" db="EMBL/GenBank/DDBJ databases">
        <authorList>
            <person name="Xiong W."/>
            <person name="Schranz E."/>
        </authorList>
    </citation>
    <scope>NUCLEOTIDE SEQUENCE [LARGE SCALE GENOMIC DNA]</scope>
</reference>
<feature type="region of interest" description="Disordered" evidence="1">
    <location>
        <begin position="1"/>
        <end position="41"/>
    </location>
</feature>
<organism evidence="2 3">
    <name type="scientific">Lactuca virosa</name>
    <dbReference type="NCBI Taxonomy" id="75947"/>
    <lineage>
        <taxon>Eukaryota</taxon>
        <taxon>Viridiplantae</taxon>
        <taxon>Streptophyta</taxon>
        <taxon>Embryophyta</taxon>
        <taxon>Tracheophyta</taxon>
        <taxon>Spermatophyta</taxon>
        <taxon>Magnoliopsida</taxon>
        <taxon>eudicotyledons</taxon>
        <taxon>Gunneridae</taxon>
        <taxon>Pentapetalae</taxon>
        <taxon>asterids</taxon>
        <taxon>campanulids</taxon>
        <taxon>Asterales</taxon>
        <taxon>Asteraceae</taxon>
        <taxon>Cichorioideae</taxon>
        <taxon>Cichorieae</taxon>
        <taxon>Lactucinae</taxon>
        <taxon>Lactuca</taxon>
    </lineage>
</organism>
<name>A0AAU9N013_9ASTR</name>
<protein>
    <submittedName>
        <fullName evidence="2">Uncharacterized protein</fullName>
    </submittedName>
</protein>